<protein>
    <submittedName>
        <fullName evidence="1">Uncharacterized protein</fullName>
    </submittedName>
</protein>
<keyword evidence="2" id="KW-1185">Reference proteome</keyword>
<name>A0ACC0UBD6_9AGAM</name>
<reference evidence="1" key="1">
    <citation type="submission" date="2021-03" db="EMBL/GenBank/DDBJ databases">
        <title>Evolutionary priming and transition to the ectomycorrhizal habit in an iconic lineage of mushroom-forming fungi: is preadaptation a requirement?</title>
        <authorList>
            <consortium name="DOE Joint Genome Institute"/>
            <person name="Looney B.P."/>
            <person name="Miyauchi S."/>
            <person name="Morin E."/>
            <person name="Drula E."/>
            <person name="Courty P.E."/>
            <person name="Chicoki N."/>
            <person name="Fauchery L."/>
            <person name="Kohler A."/>
            <person name="Kuo A."/>
            <person name="LaButti K."/>
            <person name="Pangilinan J."/>
            <person name="Lipzen A."/>
            <person name="Riley R."/>
            <person name="Andreopoulos W."/>
            <person name="He G."/>
            <person name="Johnson J."/>
            <person name="Barry K.W."/>
            <person name="Grigoriev I.V."/>
            <person name="Nagy L."/>
            <person name="Hibbett D."/>
            <person name="Henrissat B."/>
            <person name="Matheny P.B."/>
            <person name="Labbe J."/>
            <person name="Martin A.F."/>
        </authorList>
    </citation>
    <scope>NUCLEOTIDE SEQUENCE</scope>
    <source>
        <strain evidence="1">BPL698</strain>
    </source>
</reference>
<proteinExistence type="predicted"/>
<evidence type="ECO:0000313" key="2">
    <source>
        <dbReference type="Proteomes" id="UP001207468"/>
    </source>
</evidence>
<evidence type="ECO:0000313" key="1">
    <source>
        <dbReference type="EMBL" id="KAI9508172.1"/>
    </source>
</evidence>
<organism evidence="1 2">
    <name type="scientific">Russula earlei</name>
    <dbReference type="NCBI Taxonomy" id="71964"/>
    <lineage>
        <taxon>Eukaryota</taxon>
        <taxon>Fungi</taxon>
        <taxon>Dikarya</taxon>
        <taxon>Basidiomycota</taxon>
        <taxon>Agaricomycotina</taxon>
        <taxon>Agaricomycetes</taxon>
        <taxon>Russulales</taxon>
        <taxon>Russulaceae</taxon>
        <taxon>Russula</taxon>
    </lineage>
</organism>
<sequence>MAASPTSPMSPQPHESMQEPISPQQQHLPRPDPVMQAVIEADFRPVDLTLDSANVSALCSSHSREKCDECDVDFVQLNRLSKVLTAHPKLPFPPPPHVVNQKLSQIVNQTKEEGNALYRTHQWEKAIGRYNQATGFAMQRAPWETQQLLREELSTVLSNRSAAYFEKGDLLSAITDADAVIQLRKPWSKGHFRKAKALIALGKMAQAKEVVQYGLQFDPVNEDMMGVLKDIEHVMRTYASQPRPPTSWWTLEETETAS</sequence>
<dbReference type="Proteomes" id="UP001207468">
    <property type="component" value="Unassembled WGS sequence"/>
</dbReference>
<accession>A0ACC0UBD6</accession>
<comment type="caution">
    <text evidence="1">The sequence shown here is derived from an EMBL/GenBank/DDBJ whole genome shotgun (WGS) entry which is preliminary data.</text>
</comment>
<dbReference type="EMBL" id="JAGFNK010000099">
    <property type="protein sequence ID" value="KAI9508172.1"/>
    <property type="molecule type" value="Genomic_DNA"/>
</dbReference>
<gene>
    <name evidence="1" type="ORF">F5148DRAFT_1367964</name>
</gene>